<gene>
    <name evidence="10" type="primary">gspE</name>
    <name evidence="10" type="ORF">QJ522_11520</name>
</gene>
<dbReference type="FunFam" id="3.30.450.90:FF:000001">
    <property type="entry name" value="Type II secretion system ATPase GspE"/>
    <property type="match status" value="1"/>
</dbReference>
<dbReference type="InterPro" id="IPR003593">
    <property type="entry name" value="AAA+_ATPase"/>
</dbReference>
<organism evidence="10 11">
    <name type="scientific">Anaerobaca lacustris</name>
    <dbReference type="NCBI Taxonomy" id="3044600"/>
    <lineage>
        <taxon>Bacteria</taxon>
        <taxon>Pseudomonadati</taxon>
        <taxon>Planctomycetota</taxon>
        <taxon>Phycisphaerae</taxon>
        <taxon>Sedimentisphaerales</taxon>
        <taxon>Anaerobacaceae</taxon>
        <taxon>Anaerobaca</taxon>
    </lineage>
</organism>
<dbReference type="InterPro" id="IPR007831">
    <property type="entry name" value="T2SS_GspE_N"/>
</dbReference>
<evidence type="ECO:0000256" key="3">
    <source>
        <dbReference type="ARBA" id="ARBA00022741"/>
    </source>
</evidence>
<dbReference type="GO" id="GO:0008564">
    <property type="term" value="F:protein-exporting ATPase activity"/>
    <property type="evidence" value="ECO:0007669"/>
    <property type="project" value="UniProtKB-EC"/>
</dbReference>
<dbReference type="InterPro" id="IPR013369">
    <property type="entry name" value="T2SS_GspE"/>
</dbReference>
<keyword evidence="5" id="KW-0653">Protein transport</keyword>
<dbReference type="InterPro" id="IPR037257">
    <property type="entry name" value="T2SS_E_N_sf"/>
</dbReference>
<evidence type="ECO:0000256" key="5">
    <source>
        <dbReference type="ARBA" id="ARBA00022927"/>
    </source>
</evidence>
<evidence type="ECO:0000256" key="6">
    <source>
        <dbReference type="ARBA" id="ARBA00022967"/>
    </source>
</evidence>
<dbReference type="InterPro" id="IPR027417">
    <property type="entry name" value="P-loop_NTPase"/>
</dbReference>
<dbReference type="Gene3D" id="3.40.50.300">
    <property type="entry name" value="P-loop containing nucleotide triphosphate hydrolases"/>
    <property type="match status" value="1"/>
</dbReference>
<evidence type="ECO:0000256" key="7">
    <source>
        <dbReference type="ARBA" id="ARBA00024382"/>
    </source>
</evidence>
<dbReference type="GO" id="GO:0005524">
    <property type="term" value="F:ATP binding"/>
    <property type="evidence" value="ECO:0007669"/>
    <property type="project" value="UniProtKB-KW"/>
</dbReference>
<dbReference type="SUPFAM" id="SSF52540">
    <property type="entry name" value="P-loop containing nucleoside triphosphate hydrolases"/>
    <property type="match status" value="1"/>
</dbReference>
<dbReference type="FunFam" id="3.40.50.300:FF:000398">
    <property type="entry name" value="Type IV pilus assembly ATPase PilB"/>
    <property type="match status" value="1"/>
</dbReference>
<comment type="similarity">
    <text evidence="1">Belongs to the GSP E family.</text>
</comment>
<dbReference type="InterPro" id="IPR001482">
    <property type="entry name" value="T2SS/T4SS_dom"/>
</dbReference>
<dbReference type="EMBL" id="JASCXX010000012">
    <property type="protein sequence ID" value="MDI6449675.1"/>
    <property type="molecule type" value="Genomic_DNA"/>
</dbReference>
<dbReference type="Gene3D" id="3.30.450.90">
    <property type="match status" value="1"/>
</dbReference>
<evidence type="ECO:0000256" key="4">
    <source>
        <dbReference type="ARBA" id="ARBA00022840"/>
    </source>
</evidence>
<dbReference type="GO" id="GO:0016887">
    <property type="term" value="F:ATP hydrolysis activity"/>
    <property type="evidence" value="ECO:0007669"/>
    <property type="project" value="TreeGrafter"/>
</dbReference>
<dbReference type="CDD" id="cd01129">
    <property type="entry name" value="PulE-GspE-like"/>
    <property type="match status" value="1"/>
</dbReference>
<dbReference type="SMART" id="SM00382">
    <property type="entry name" value="AAA"/>
    <property type="match status" value="1"/>
</dbReference>
<dbReference type="RefSeq" id="WP_349245083.1">
    <property type="nucleotide sequence ID" value="NZ_JASCXX010000012.1"/>
</dbReference>
<feature type="domain" description="Bacterial type II secretion system protein E" evidence="9">
    <location>
        <begin position="337"/>
        <end position="351"/>
    </location>
</feature>
<dbReference type="Proteomes" id="UP001431776">
    <property type="component" value="Unassembled WGS sequence"/>
</dbReference>
<dbReference type="Pfam" id="PF05157">
    <property type="entry name" value="MshEN"/>
    <property type="match status" value="1"/>
</dbReference>
<accession>A0AAW6TYJ0</accession>
<dbReference type="EC" id="7.4.2.8" evidence="7"/>
<evidence type="ECO:0000259" key="9">
    <source>
        <dbReference type="PROSITE" id="PS00662"/>
    </source>
</evidence>
<dbReference type="AlphaFoldDB" id="A0AAW6TYJ0"/>
<evidence type="ECO:0000256" key="8">
    <source>
        <dbReference type="ARBA" id="ARBA00034006"/>
    </source>
</evidence>
<sequence length="533" mass="58788">MDVKQTERTEAPQLWRIAPEQVNADLVRRLPLEFLKKQRAIPIVLEDGTTAVALADILNVEAYDAIVGVLGQVCPRVRCPAPEIENAISQCYYHAADGERGQDDEFSKAYSPDSGAGASSVQTHAEDLLNIANKAPAIKLVNKIVFEAVHSRASDIHIEPYETEVKIRFRVDGVLHNVLSLARQQAAPLLSRLKIMANLNIAEHRLPQDGQSRVRIGEELVDIRVSVIPTAGGERVVLRLLDKGRGEFRLEDVGFGPEMLRVFRDLIGISHGIILLTGPTGSGKTTTLYAALNELNNEERNILTVEDPVEYQLPGIGQMQIRPKIELTFASCLRHILRQDPDVIMIGEIRDLETAEIAIQASLTGHLVLSTLHTNDAASAVTRLIDMGIEPYLISSSVVGVMAQRLLRVICPDCKQAWQPHDAEQISTELRRLADGHPQLYKGDGCENCLQTGYKGRVGIFELMLVDDQIKDLILQRRGAHVIKDAAVAKGMTTLRQDGLRRVVDGVTTLEEVYRVTQDSVHGGTEGDSHANR</sequence>
<dbReference type="PROSITE" id="PS00662">
    <property type="entry name" value="T2SP_E"/>
    <property type="match status" value="1"/>
</dbReference>
<keyword evidence="11" id="KW-1185">Reference proteome</keyword>
<reference evidence="10" key="1">
    <citation type="submission" date="2023-05" db="EMBL/GenBank/DDBJ databases">
        <title>Anaerotaeda fermentans gen. nov., sp. nov., a novel anaerobic planctomycete of the new family within the order Sedimentisphaerales isolated from Taman Peninsula, Russia.</title>
        <authorList>
            <person name="Khomyakova M.A."/>
            <person name="Merkel A.Y."/>
            <person name="Slobodkin A.I."/>
        </authorList>
    </citation>
    <scope>NUCLEOTIDE SEQUENCE</scope>
    <source>
        <strain evidence="10">M17dextr</strain>
    </source>
</reference>
<keyword evidence="2" id="KW-0813">Transport</keyword>
<dbReference type="GO" id="GO:0015627">
    <property type="term" value="C:type II protein secretion system complex"/>
    <property type="evidence" value="ECO:0007669"/>
    <property type="project" value="InterPro"/>
</dbReference>
<dbReference type="GO" id="GO:0015628">
    <property type="term" value="P:protein secretion by the type II secretion system"/>
    <property type="evidence" value="ECO:0007669"/>
    <property type="project" value="InterPro"/>
</dbReference>
<keyword evidence="3" id="KW-0547">Nucleotide-binding</keyword>
<comment type="caution">
    <text evidence="10">The sequence shown here is derived from an EMBL/GenBank/DDBJ whole genome shotgun (WGS) entry which is preliminary data.</text>
</comment>
<dbReference type="Pfam" id="PF00437">
    <property type="entry name" value="T2SSE"/>
    <property type="match status" value="1"/>
</dbReference>
<dbReference type="Gene3D" id="3.30.300.160">
    <property type="entry name" value="Type II secretion system, protein E, N-terminal domain"/>
    <property type="match status" value="1"/>
</dbReference>
<evidence type="ECO:0000256" key="1">
    <source>
        <dbReference type="ARBA" id="ARBA00006611"/>
    </source>
</evidence>
<protein>
    <recommendedName>
        <fullName evidence="7">protein-secreting ATPase</fullName>
        <ecNumber evidence="7">7.4.2.8</ecNumber>
    </recommendedName>
</protein>
<dbReference type="SUPFAM" id="SSF160246">
    <property type="entry name" value="EspE N-terminal domain-like"/>
    <property type="match status" value="1"/>
</dbReference>
<keyword evidence="4" id="KW-0067">ATP-binding</keyword>
<dbReference type="PANTHER" id="PTHR30258">
    <property type="entry name" value="TYPE II SECRETION SYSTEM PROTEIN GSPE-RELATED"/>
    <property type="match status" value="1"/>
</dbReference>
<keyword evidence="6" id="KW-1278">Translocase</keyword>
<proteinExistence type="inferred from homology"/>
<dbReference type="GO" id="GO:0005886">
    <property type="term" value="C:plasma membrane"/>
    <property type="evidence" value="ECO:0007669"/>
    <property type="project" value="TreeGrafter"/>
</dbReference>
<dbReference type="PANTHER" id="PTHR30258:SF2">
    <property type="entry name" value="COMG OPERON PROTEIN 1"/>
    <property type="match status" value="1"/>
</dbReference>
<evidence type="ECO:0000313" key="10">
    <source>
        <dbReference type="EMBL" id="MDI6449675.1"/>
    </source>
</evidence>
<comment type="catalytic activity">
    <reaction evidence="8">
        <text>ATP + H2O + cellular proteinSide 1 = ADP + phosphate + cellular proteinSide 2.</text>
        <dbReference type="EC" id="7.4.2.8"/>
    </reaction>
</comment>
<name>A0AAW6TYJ0_9BACT</name>
<dbReference type="NCBIfam" id="TIGR02533">
    <property type="entry name" value="type_II_gspE"/>
    <property type="match status" value="1"/>
</dbReference>
<evidence type="ECO:0000256" key="2">
    <source>
        <dbReference type="ARBA" id="ARBA00022448"/>
    </source>
</evidence>
<evidence type="ECO:0000313" key="11">
    <source>
        <dbReference type="Proteomes" id="UP001431776"/>
    </source>
</evidence>